<keyword evidence="2" id="KW-1133">Transmembrane helix</keyword>
<dbReference type="PANTHER" id="PTHR37314">
    <property type="entry name" value="SLR0142 PROTEIN"/>
    <property type="match status" value="1"/>
</dbReference>
<feature type="transmembrane region" description="Helical" evidence="2">
    <location>
        <begin position="223"/>
        <end position="241"/>
    </location>
</feature>
<dbReference type="Pfam" id="PF06912">
    <property type="entry name" value="DUF1275"/>
    <property type="match status" value="1"/>
</dbReference>
<accession>A0ABX1R9B1</accession>
<proteinExistence type="predicted"/>
<gene>
    <name evidence="3" type="ORF">HF577_03855</name>
</gene>
<comment type="caution">
    <text evidence="3">The sequence shown here is derived from an EMBL/GenBank/DDBJ whole genome shotgun (WGS) entry which is preliminary data.</text>
</comment>
<organism evidence="3 4">
    <name type="scientific">Pseudonocardia xinjiangensis</name>
    <dbReference type="NCBI Taxonomy" id="75289"/>
    <lineage>
        <taxon>Bacteria</taxon>
        <taxon>Bacillati</taxon>
        <taxon>Actinomycetota</taxon>
        <taxon>Actinomycetes</taxon>
        <taxon>Pseudonocardiales</taxon>
        <taxon>Pseudonocardiaceae</taxon>
        <taxon>Pseudonocardia</taxon>
    </lineage>
</organism>
<dbReference type="PANTHER" id="PTHR37314:SF4">
    <property type="entry name" value="UPF0700 TRANSMEMBRANE PROTEIN YOAK"/>
    <property type="match status" value="1"/>
</dbReference>
<dbReference type="RefSeq" id="WP_169394318.1">
    <property type="nucleotide sequence ID" value="NZ_BAAAJH010000011.1"/>
</dbReference>
<evidence type="ECO:0000313" key="3">
    <source>
        <dbReference type="EMBL" id="NMH76244.1"/>
    </source>
</evidence>
<protein>
    <submittedName>
        <fullName evidence="3">DUF1275 domain-containing protein</fullName>
    </submittedName>
</protein>
<keyword evidence="2" id="KW-0472">Membrane</keyword>
<feature type="transmembrane region" description="Helical" evidence="2">
    <location>
        <begin position="105"/>
        <end position="128"/>
    </location>
</feature>
<feature type="region of interest" description="Disordered" evidence="1">
    <location>
        <begin position="1"/>
        <end position="28"/>
    </location>
</feature>
<dbReference type="Proteomes" id="UP001296706">
    <property type="component" value="Unassembled WGS sequence"/>
</dbReference>
<name>A0ABX1R9B1_9PSEU</name>
<feature type="transmembrane region" description="Helical" evidence="2">
    <location>
        <begin position="60"/>
        <end position="85"/>
    </location>
</feature>
<reference evidence="3 4" key="1">
    <citation type="submission" date="2020-04" db="EMBL/GenBank/DDBJ databases">
        <authorList>
            <person name="Klaysubun C."/>
            <person name="Duangmal K."/>
            <person name="Lipun K."/>
        </authorList>
    </citation>
    <scope>NUCLEOTIDE SEQUENCE [LARGE SCALE GENOMIC DNA]</scope>
    <source>
        <strain evidence="3 4">JCM 11839</strain>
    </source>
</reference>
<keyword evidence="2" id="KW-0812">Transmembrane</keyword>
<dbReference type="InterPro" id="IPR010699">
    <property type="entry name" value="DUF1275"/>
</dbReference>
<evidence type="ECO:0000313" key="4">
    <source>
        <dbReference type="Proteomes" id="UP001296706"/>
    </source>
</evidence>
<evidence type="ECO:0000256" key="2">
    <source>
        <dbReference type="SAM" id="Phobius"/>
    </source>
</evidence>
<feature type="transmembrane region" description="Helical" evidence="2">
    <location>
        <begin position="149"/>
        <end position="178"/>
    </location>
</feature>
<dbReference type="EMBL" id="JAAXKY010000006">
    <property type="protein sequence ID" value="NMH76244.1"/>
    <property type="molecule type" value="Genomic_DNA"/>
</dbReference>
<evidence type="ECO:0000256" key="1">
    <source>
        <dbReference type="SAM" id="MobiDB-lite"/>
    </source>
</evidence>
<keyword evidence="4" id="KW-1185">Reference proteome</keyword>
<sequence>MTGVRRRFSNSGAGGRVVENGRQDIGTGGLISTQEAPVAGSGSRLWTELARNDVHGPLPILLLVLTTATGLVDAVSILALGRVFVANMTGNVVFVGFALAGAPGFSLVASLAALAGFLVGAFAGGPLVERWSGQRGKLLRNATAIELGLVVVGLACAVLLASTPGVMAAAVVAAFLAVAMGLQNAAVRRLAVPDLTTTVLTMTLTGIAADGRKGGYPTVARRVLAVLTMLVGALVGALLVLHVGLGWALGFAAVLLAIVALVATLRSRRAEGWHVRGAG</sequence>
<feature type="transmembrane region" description="Helical" evidence="2">
    <location>
        <begin position="247"/>
        <end position="265"/>
    </location>
</feature>